<evidence type="ECO:0000313" key="2">
    <source>
        <dbReference type="EMBL" id="KAJ1088529.1"/>
    </source>
</evidence>
<organism evidence="2 3">
    <name type="scientific">Pleurodeles waltl</name>
    <name type="common">Iberian ribbed newt</name>
    <dbReference type="NCBI Taxonomy" id="8319"/>
    <lineage>
        <taxon>Eukaryota</taxon>
        <taxon>Metazoa</taxon>
        <taxon>Chordata</taxon>
        <taxon>Craniata</taxon>
        <taxon>Vertebrata</taxon>
        <taxon>Euteleostomi</taxon>
        <taxon>Amphibia</taxon>
        <taxon>Batrachia</taxon>
        <taxon>Caudata</taxon>
        <taxon>Salamandroidea</taxon>
        <taxon>Salamandridae</taxon>
        <taxon>Pleurodelinae</taxon>
        <taxon>Pleurodeles</taxon>
    </lineage>
</organism>
<sequence>MAKLGDLAANLTIPLVRCFKRSSSPGRHCGAKLPHQGDPLPKGRVQARSVLQRGGGAAVNSRSSLPAQAPVCPAPASGGCPGRESVSSHGRQSAPVGHPGPGSPAGEHPLSSAPARSPIQRGPRTRAPPLRGESHRGRTPRALPPDWGPRPSSTCTPAHGLHSQAAARSGDAVLRSRAPGRWLPAPLRCYTGVPAPASVESRRSPRGPPRCCVYAAPTSARPVCRPVRGTDRVPPHFPRRASAGPASAGPDSSELPPGRGEKPPYQYAHQGPG</sequence>
<keyword evidence="3" id="KW-1185">Reference proteome</keyword>
<gene>
    <name evidence="2" type="ORF">NDU88_001686</name>
</gene>
<comment type="caution">
    <text evidence="2">The sequence shown here is derived from an EMBL/GenBank/DDBJ whole genome shotgun (WGS) entry which is preliminary data.</text>
</comment>
<evidence type="ECO:0000313" key="3">
    <source>
        <dbReference type="Proteomes" id="UP001066276"/>
    </source>
</evidence>
<dbReference type="Proteomes" id="UP001066276">
    <property type="component" value="Chromosome 11"/>
</dbReference>
<dbReference type="EMBL" id="JANPWB010000015">
    <property type="protein sequence ID" value="KAJ1088529.1"/>
    <property type="molecule type" value="Genomic_DNA"/>
</dbReference>
<dbReference type="AlphaFoldDB" id="A0AAV7LDB7"/>
<feature type="region of interest" description="Disordered" evidence="1">
    <location>
        <begin position="22"/>
        <end position="210"/>
    </location>
</feature>
<feature type="compositionally biased region" description="Low complexity" evidence="1">
    <location>
        <begin position="241"/>
        <end position="253"/>
    </location>
</feature>
<evidence type="ECO:0000256" key="1">
    <source>
        <dbReference type="SAM" id="MobiDB-lite"/>
    </source>
</evidence>
<proteinExistence type="predicted"/>
<accession>A0AAV7LDB7</accession>
<reference evidence="2" key="1">
    <citation type="journal article" date="2022" name="bioRxiv">
        <title>Sequencing and chromosome-scale assembly of the giantPleurodeles waltlgenome.</title>
        <authorList>
            <person name="Brown T."/>
            <person name="Elewa A."/>
            <person name="Iarovenko S."/>
            <person name="Subramanian E."/>
            <person name="Araus A.J."/>
            <person name="Petzold A."/>
            <person name="Susuki M."/>
            <person name="Suzuki K.-i.T."/>
            <person name="Hayashi T."/>
            <person name="Toyoda A."/>
            <person name="Oliveira C."/>
            <person name="Osipova E."/>
            <person name="Leigh N.D."/>
            <person name="Simon A."/>
            <person name="Yun M.H."/>
        </authorList>
    </citation>
    <scope>NUCLEOTIDE SEQUENCE</scope>
    <source>
        <strain evidence="2">20211129_DDA</strain>
        <tissue evidence="2">Liver</tissue>
    </source>
</reference>
<feature type="region of interest" description="Disordered" evidence="1">
    <location>
        <begin position="222"/>
        <end position="273"/>
    </location>
</feature>
<protein>
    <submittedName>
        <fullName evidence="2">Uncharacterized protein</fullName>
    </submittedName>
</protein>
<name>A0AAV7LDB7_PLEWA</name>